<dbReference type="EMBL" id="JBHTLK010000061">
    <property type="protein sequence ID" value="MFD1148352.1"/>
    <property type="molecule type" value="Genomic_DNA"/>
</dbReference>
<gene>
    <name evidence="1" type="ORF">ACFQ3T_14570</name>
</gene>
<reference evidence="2" key="1">
    <citation type="journal article" date="2019" name="Int. J. Syst. Evol. Microbiol.">
        <title>The Global Catalogue of Microorganisms (GCM) 10K type strain sequencing project: providing services to taxonomists for standard genome sequencing and annotation.</title>
        <authorList>
            <consortium name="The Broad Institute Genomics Platform"/>
            <consortium name="The Broad Institute Genome Sequencing Center for Infectious Disease"/>
            <person name="Wu L."/>
            <person name="Ma J."/>
        </authorList>
    </citation>
    <scope>NUCLEOTIDE SEQUENCE [LARGE SCALE GENOMIC DNA]</scope>
    <source>
        <strain evidence="2">CCUG 60214</strain>
    </source>
</reference>
<evidence type="ECO:0000313" key="2">
    <source>
        <dbReference type="Proteomes" id="UP001597168"/>
    </source>
</evidence>
<accession>A0ABW3QU28</accession>
<feature type="non-terminal residue" evidence="1">
    <location>
        <position position="1"/>
    </location>
</feature>
<sequence>GVRPMPVVDALVASAETVVPAEGPLFGAPPEEVGVVLRWLDRPGTRLVHCDRPWTSPAFAAGAWREWLARAEAGRDQYREAGH</sequence>
<protein>
    <submittedName>
        <fullName evidence="1">Uncharacterized protein</fullName>
    </submittedName>
</protein>
<dbReference type="Proteomes" id="UP001597168">
    <property type="component" value="Unassembled WGS sequence"/>
</dbReference>
<comment type="caution">
    <text evidence="1">The sequence shown here is derived from an EMBL/GenBank/DDBJ whole genome shotgun (WGS) entry which is preliminary data.</text>
</comment>
<proteinExistence type="predicted"/>
<organism evidence="1 2">
    <name type="scientific">Saccharothrix hoggarensis</name>
    <dbReference type="NCBI Taxonomy" id="913853"/>
    <lineage>
        <taxon>Bacteria</taxon>
        <taxon>Bacillati</taxon>
        <taxon>Actinomycetota</taxon>
        <taxon>Actinomycetes</taxon>
        <taxon>Pseudonocardiales</taxon>
        <taxon>Pseudonocardiaceae</taxon>
        <taxon>Saccharothrix</taxon>
    </lineage>
</organism>
<keyword evidence="2" id="KW-1185">Reference proteome</keyword>
<name>A0ABW3QU28_9PSEU</name>
<evidence type="ECO:0000313" key="1">
    <source>
        <dbReference type="EMBL" id="MFD1148352.1"/>
    </source>
</evidence>